<dbReference type="InterPro" id="IPR029062">
    <property type="entry name" value="Class_I_gatase-like"/>
</dbReference>
<keyword evidence="2" id="KW-0645">Protease</keyword>
<evidence type="ECO:0000256" key="2">
    <source>
        <dbReference type="ARBA" id="ARBA00022670"/>
    </source>
</evidence>
<dbReference type="Gene3D" id="3.40.50.880">
    <property type="match status" value="1"/>
</dbReference>
<proteinExistence type="inferred from homology"/>
<organism evidence="5 6">
    <name type="scientific">Listeria floridensis FSL S10-1187</name>
    <dbReference type="NCBI Taxonomy" id="1265817"/>
    <lineage>
        <taxon>Bacteria</taxon>
        <taxon>Bacillati</taxon>
        <taxon>Bacillota</taxon>
        <taxon>Bacilli</taxon>
        <taxon>Bacillales</taxon>
        <taxon>Listeriaceae</taxon>
        <taxon>Listeria</taxon>
    </lineage>
</organism>
<keyword evidence="6" id="KW-1185">Reference proteome</keyword>
<protein>
    <submittedName>
        <fullName evidence="5">S51 family peptidase</fullName>
    </submittedName>
</protein>
<evidence type="ECO:0000313" key="5">
    <source>
        <dbReference type="EMBL" id="EUJ31253.1"/>
    </source>
</evidence>
<evidence type="ECO:0000256" key="3">
    <source>
        <dbReference type="ARBA" id="ARBA00022801"/>
    </source>
</evidence>
<accession>A0ABP3AXE9</accession>
<evidence type="ECO:0000256" key="1">
    <source>
        <dbReference type="ARBA" id="ARBA00006534"/>
    </source>
</evidence>
<dbReference type="InterPro" id="IPR005320">
    <property type="entry name" value="Peptidase_S51"/>
</dbReference>
<evidence type="ECO:0000256" key="4">
    <source>
        <dbReference type="ARBA" id="ARBA00022825"/>
    </source>
</evidence>
<dbReference type="PANTHER" id="PTHR20842:SF0">
    <property type="entry name" value="ALPHA-ASPARTYL DIPEPTIDASE"/>
    <property type="match status" value="1"/>
</dbReference>
<dbReference type="Proteomes" id="UP000019249">
    <property type="component" value="Unassembled WGS sequence"/>
</dbReference>
<comment type="caution">
    <text evidence="5">The sequence shown here is derived from an EMBL/GenBank/DDBJ whole genome shotgun (WGS) entry which is preliminary data.</text>
</comment>
<dbReference type="Pfam" id="PF03575">
    <property type="entry name" value="Peptidase_S51"/>
    <property type="match status" value="1"/>
</dbReference>
<dbReference type="EMBL" id="AODF01000019">
    <property type="protein sequence ID" value="EUJ31253.1"/>
    <property type="molecule type" value="Genomic_DNA"/>
</dbReference>
<keyword evidence="3" id="KW-0378">Hydrolase</keyword>
<dbReference type="PANTHER" id="PTHR20842">
    <property type="entry name" value="PROTEASE S51 ALPHA-ASPARTYL DIPEPTIDASE"/>
    <property type="match status" value="1"/>
</dbReference>
<gene>
    <name evidence="5" type="ORF">MFLO_09377</name>
</gene>
<name>A0ABP3AXE9_9LIST</name>
<comment type="similarity">
    <text evidence="1">Belongs to the peptidase S51 family.</text>
</comment>
<evidence type="ECO:0000313" key="6">
    <source>
        <dbReference type="Proteomes" id="UP000019249"/>
    </source>
</evidence>
<sequence>MKKLFLVSSFEEVFSELRSLDEALVGKTVTFIPTASKVEEVTFYVDSGKLALENLGLIIDELDVSLASTKEIEQKLRKNEYIYVTGGNTFFLLQELRKSGADRILTEEIQNGKVYIGESAGAIVLSQSIEYMKMMDNPEEAPDLVSLDGLAAVDFYVVPHYKNPPFDVVTEQVEMEFGEKINLCLINNHQGIIVEGSDRRLVNVNEVTGE</sequence>
<keyword evidence="4" id="KW-0720">Serine protease</keyword>
<dbReference type="SUPFAM" id="SSF52317">
    <property type="entry name" value="Class I glutamine amidotransferase-like"/>
    <property type="match status" value="1"/>
</dbReference>
<reference evidence="5 6" key="1">
    <citation type="journal article" date="2014" name="Int. J. Syst. Evol. Microbiol.">
        <title>Listeria floridensis sp. nov., Listeria aquatica sp. nov., Listeria cornellensis sp. nov., Listeria riparia sp. nov. and Listeria grandensis sp. nov., from agricultural and natural environments.</title>
        <authorList>
            <person name="den Bakker H.C."/>
            <person name="Warchocki S."/>
            <person name="Wright E.M."/>
            <person name="Allred A.F."/>
            <person name="Ahlstrom C."/>
            <person name="Manuel C.S."/>
            <person name="Stasiewicz M.J."/>
            <person name="Burrell A."/>
            <person name="Roof S."/>
            <person name="Strawn L."/>
            <person name="Fortes E.D."/>
            <person name="Nightingale K.K."/>
            <person name="Kephart D."/>
            <person name="Wiedmann M."/>
        </authorList>
    </citation>
    <scope>NUCLEOTIDE SEQUENCE [LARGE SCALE GENOMIC DNA]</scope>
    <source>
        <strain evidence="5 6">FSL S10-1187</strain>
    </source>
</reference>
<dbReference type="RefSeq" id="WP_036097449.1">
    <property type="nucleotide sequence ID" value="NZ_AODF01000019.1"/>
</dbReference>